<dbReference type="SUPFAM" id="SSF143865">
    <property type="entry name" value="CorA soluble domain-like"/>
    <property type="match status" value="1"/>
</dbReference>
<evidence type="ECO:0000313" key="9">
    <source>
        <dbReference type="Proteomes" id="UP000016088"/>
    </source>
</evidence>
<comment type="similarity">
    <text evidence="2">Belongs to the CorA metal ion transporter (MIT) (TC 1.A.35) family.</text>
</comment>
<evidence type="ECO:0000256" key="1">
    <source>
        <dbReference type="ARBA" id="ARBA00004141"/>
    </source>
</evidence>
<dbReference type="GeneID" id="25029393"/>
<dbReference type="RefSeq" id="XP_013018283.1">
    <property type="nucleotide sequence ID" value="XM_013162829.1"/>
</dbReference>
<keyword evidence="4 7" id="KW-1133">Transmembrane helix</keyword>
<dbReference type="InterPro" id="IPR044089">
    <property type="entry name" value="Alr1-like"/>
</dbReference>
<dbReference type="SUPFAM" id="SSF144083">
    <property type="entry name" value="Magnesium transport protein CorA, transmembrane region"/>
    <property type="match status" value="1"/>
</dbReference>
<dbReference type="InterPro" id="IPR045861">
    <property type="entry name" value="CorA_cytoplasmic_dom"/>
</dbReference>
<dbReference type="FunFam" id="1.20.58.340:FF:000008">
    <property type="entry name" value="CorA family metal ion transporter"/>
    <property type="match status" value="1"/>
</dbReference>
<dbReference type="HOGENOM" id="CLU_413973_0_0_1"/>
<reference evidence="8 9" key="1">
    <citation type="journal article" date="2011" name="Science">
        <title>Comparative functional genomics of the fission yeasts.</title>
        <authorList>
            <person name="Rhind N."/>
            <person name="Chen Z."/>
            <person name="Yassour M."/>
            <person name="Thompson D.A."/>
            <person name="Haas B.J."/>
            <person name="Habib N."/>
            <person name="Wapinski I."/>
            <person name="Roy S."/>
            <person name="Lin M.F."/>
            <person name="Heiman D.I."/>
            <person name="Young S.K."/>
            <person name="Furuya K."/>
            <person name="Guo Y."/>
            <person name="Pidoux A."/>
            <person name="Chen H.M."/>
            <person name="Robbertse B."/>
            <person name="Goldberg J.M."/>
            <person name="Aoki K."/>
            <person name="Bayne E.H."/>
            <person name="Berlin A.M."/>
            <person name="Desjardins C.A."/>
            <person name="Dobbs E."/>
            <person name="Dukaj L."/>
            <person name="Fan L."/>
            <person name="FitzGerald M.G."/>
            <person name="French C."/>
            <person name="Gujja S."/>
            <person name="Hansen K."/>
            <person name="Keifenheim D."/>
            <person name="Levin J.Z."/>
            <person name="Mosher R.A."/>
            <person name="Mueller C.A."/>
            <person name="Pfiffner J."/>
            <person name="Priest M."/>
            <person name="Russ C."/>
            <person name="Smialowska A."/>
            <person name="Swoboda P."/>
            <person name="Sykes S.M."/>
            <person name="Vaughn M."/>
            <person name="Vengrova S."/>
            <person name="Yoder R."/>
            <person name="Zeng Q."/>
            <person name="Allshire R."/>
            <person name="Baulcombe D."/>
            <person name="Birren B.W."/>
            <person name="Brown W."/>
            <person name="Ekwall K."/>
            <person name="Kellis M."/>
            <person name="Leatherwood J."/>
            <person name="Levin H."/>
            <person name="Margalit H."/>
            <person name="Martienssen R."/>
            <person name="Nieduszynski C.A."/>
            <person name="Spatafora J.W."/>
            <person name="Friedman N."/>
            <person name="Dalgaard J.Z."/>
            <person name="Baumann P."/>
            <person name="Niki H."/>
            <person name="Regev A."/>
            <person name="Nusbaum C."/>
        </authorList>
    </citation>
    <scope>NUCLEOTIDE SEQUENCE [LARGE SCALE GENOMIC DNA]</scope>
    <source>
        <strain evidence="9">yFS286</strain>
    </source>
</reference>
<dbReference type="EMBL" id="KE503207">
    <property type="protein sequence ID" value="EPX72646.1"/>
    <property type="molecule type" value="Genomic_DNA"/>
</dbReference>
<protein>
    <submittedName>
        <fullName evidence="8">CorA family magnesium ion transporter</fullName>
    </submittedName>
</protein>
<dbReference type="AlphaFoldDB" id="S9PU57"/>
<name>S9PU57_SCHOY</name>
<feature type="region of interest" description="Disordered" evidence="6">
    <location>
        <begin position="1"/>
        <end position="221"/>
    </location>
</feature>
<sequence>MPTDDTLSTFTMPDPSSSSKRPSNRPPMNVSHSSARVMDINTNRKPRMHREANLENDQASQSVPNDLNPAFDALRFLSMPRNPRGGLSNRSRPYFPLDPSLKNVQNSDEEELTEESRLLDNSNGKSYQYKDKNHDKDVNNPPSMPSSLCSSPNFQAKKPNESDEEFPEDISMPESHPESISKQSKEKIRKDSHDGDVSEFGISSPPSFGKSPKSPSSHYEQYANNQVNEEAPEVVEGRDELFLPISTHHLHDPDFSVMDEWAAKMKETFDEFTEDESDHRKERNRKMSEPLLVNGRYRIRDRWAQLRKSEVDRPYRFTFFTEELPSTVHSHEMWELTHDNQTFESLFRSGGTWWLDVSSPKEEEIRILAKTFGIHPLTVEDITMAEDREKVELFRSYYFVTFRSFNQLPSGPEYLKPLNFYLVVFRDGILTFHMNPTPHPANVRRRIRQLNGYLTINADWIAYALLDDTTDAFAPFIEKIEDEVDTIDEIILGIHHEHVLEVKPQESMLKRVGECRKLIMSLLRLLANKADVVRGLSKRCNESWQVAPRGEIALYLGDVQDHIVTMVQNLNHYEKILSRSHSNYLAQISINMTLVSNETNEVLSRLTILGTILIPLNLVTGLWGMNVQVPGQDVPGLQWFFGILGSLMLFAVFSVLLCKWYQVI</sequence>
<feature type="compositionally biased region" description="Polar residues" evidence="6">
    <location>
        <begin position="55"/>
        <end position="65"/>
    </location>
</feature>
<dbReference type="GO" id="GO:0000329">
    <property type="term" value="C:fungal-type vacuole membrane"/>
    <property type="evidence" value="ECO:0007669"/>
    <property type="project" value="TreeGrafter"/>
</dbReference>
<proteinExistence type="inferred from homology"/>
<feature type="transmembrane region" description="Helical" evidence="7">
    <location>
        <begin position="606"/>
        <end position="625"/>
    </location>
</feature>
<dbReference type="PANTHER" id="PTHR21535">
    <property type="entry name" value="MAGNESIUM AND COBALT TRANSPORT PROTEIN/MITOCHONDRIAL IMPORT INNER MEMBRANE TRANSLOCASE SUBUNIT TIM8"/>
    <property type="match status" value="1"/>
</dbReference>
<dbReference type="Gene3D" id="3.30.460.20">
    <property type="entry name" value="CorA soluble domain-like"/>
    <property type="match status" value="1"/>
</dbReference>
<dbReference type="Gene3D" id="1.20.58.340">
    <property type="entry name" value="Magnesium transport protein CorA, transmembrane region"/>
    <property type="match status" value="2"/>
</dbReference>
<comment type="subcellular location">
    <subcellularLocation>
        <location evidence="1">Membrane</location>
        <topology evidence="1">Multi-pass membrane protein</topology>
    </subcellularLocation>
</comment>
<keyword evidence="5 7" id="KW-0472">Membrane</keyword>
<dbReference type="OrthoDB" id="29879at2759"/>
<keyword evidence="3 7" id="KW-0812">Transmembrane</keyword>
<feature type="compositionally biased region" description="Basic and acidic residues" evidence="6">
    <location>
        <begin position="175"/>
        <end position="196"/>
    </location>
</feature>
<dbReference type="Proteomes" id="UP000016088">
    <property type="component" value="Unassembled WGS sequence"/>
</dbReference>
<evidence type="ECO:0000256" key="3">
    <source>
        <dbReference type="ARBA" id="ARBA00022692"/>
    </source>
</evidence>
<dbReference type="InterPro" id="IPR002523">
    <property type="entry name" value="MgTranspt_CorA/ZnTranspt_ZntB"/>
</dbReference>
<feature type="transmembrane region" description="Helical" evidence="7">
    <location>
        <begin position="637"/>
        <end position="658"/>
    </location>
</feature>
<dbReference type="GO" id="GO:0015095">
    <property type="term" value="F:magnesium ion transmembrane transporter activity"/>
    <property type="evidence" value="ECO:0007669"/>
    <property type="project" value="EnsemblFungi"/>
</dbReference>
<feature type="compositionally biased region" description="Basic and acidic residues" evidence="6">
    <location>
        <begin position="128"/>
        <end position="138"/>
    </location>
</feature>
<keyword evidence="9" id="KW-1185">Reference proteome</keyword>
<evidence type="ECO:0000256" key="2">
    <source>
        <dbReference type="ARBA" id="ARBA00009765"/>
    </source>
</evidence>
<dbReference type="GO" id="GO:0010961">
    <property type="term" value="P:intracellular magnesium ion homeostasis"/>
    <property type="evidence" value="ECO:0007669"/>
    <property type="project" value="TreeGrafter"/>
</dbReference>
<organism evidence="8 9">
    <name type="scientific">Schizosaccharomyces octosporus (strain yFS286)</name>
    <name type="common">Fission yeast</name>
    <name type="synonym">Octosporomyces octosporus</name>
    <dbReference type="NCBI Taxonomy" id="483514"/>
    <lineage>
        <taxon>Eukaryota</taxon>
        <taxon>Fungi</taxon>
        <taxon>Dikarya</taxon>
        <taxon>Ascomycota</taxon>
        <taxon>Taphrinomycotina</taxon>
        <taxon>Schizosaccharomycetes</taxon>
        <taxon>Schizosaccharomycetales</taxon>
        <taxon>Schizosaccharomycetaceae</taxon>
        <taxon>Schizosaccharomyces</taxon>
    </lineage>
</organism>
<evidence type="ECO:0000256" key="5">
    <source>
        <dbReference type="ARBA" id="ARBA00023136"/>
    </source>
</evidence>
<dbReference type="InterPro" id="IPR045863">
    <property type="entry name" value="CorA_TM1_TM2"/>
</dbReference>
<feature type="compositionally biased region" description="Low complexity" evidence="6">
    <location>
        <begin position="200"/>
        <end position="217"/>
    </location>
</feature>
<feature type="compositionally biased region" description="Polar residues" evidence="6">
    <location>
        <begin position="1"/>
        <end position="11"/>
    </location>
</feature>
<dbReference type="Pfam" id="PF01544">
    <property type="entry name" value="CorA"/>
    <property type="match status" value="1"/>
</dbReference>
<dbReference type="OMA" id="SHEMWEL"/>
<gene>
    <name evidence="8" type="ORF">SOCG_00409</name>
</gene>
<dbReference type="PANTHER" id="PTHR21535:SF51">
    <property type="entry name" value="MANGANESE RESISTANCE PROTEIN MNR2"/>
    <property type="match status" value="1"/>
</dbReference>
<feature type="compositionally biased region" description="Low complexity" evidence="6">
    <location>
        <begin position="139"/>
        <end position="153"/>
    </location>
</feature>
<evidence type="ECO:0000256" key="7">
    <source>
        <dbReference type="SAM" id="Phobius"/>
    </source>
</evidence>
<evidence type="ECO:0000256" key="4">
    <source>
        <dbReference type="ARBA" id="ARBA00022989"/>
    </source>
</evidence>
<dbReference type="VEuPathDB" id="FungiDB:SOCG_00409"/>
<accession>S9PU57</accession>
<dbReference type="CDD" id="cd12829">
    <property type="entry name" value="Alr1p-like"/>
    <property type="match status" value="1"/>
</dbReference>
<evidence type="ECO:0000313" key="8">
    <source>
        <dbReference type="EMBL" id="EPX72646.1"/>
    </source>
</evidence>
<dbReference type="eggNOG" id="ENOG502QPTQ">
    <property type="taxonomic scope" value="Eukaryota"/>
</dbReference>
<evidence type="ECO:0000256" key="6">
    <source>
        <dbReference type="SAM" id="MobiDB-lite"/>
    </source>
</evidence>